<dbReference type="AlphaFoldDB" id="A0A0E0F5A3"/>
<reference evidence="7" key="1">
    <citation type="submission" date="2015-04" db="UniProtKB">
        <authorList>
            <consortium name="EnsemblPlants"/>
        </authorList>
    </citation>
    <scope>IDENTIFICATION</scope>
</reference>
<dbReference type="Proteomes" id="UP000008021">
    <property type="component" value="Chromosome 11"/>
</dbReference>
<accession>A0A0E0F5A3</accession>
<dbReference type="InterPro" id="IPR041118">
    <property type="entry name" value="Rx_N"/>
</dbReference>
<feature type="domain" description="Disease resistance N-terminal" evidence="6">
    <location>
        <begin position="8"/>
        <end position="96"/>
    </location>
</feature>
<dbReference type="Gramene" id="OMERI11G10040.1">
    <property type="protein sequence ID" value="OMERI11G10040.1"/>
    <property type="gene ID" value="OMERI11G10040"/>
</dbReference>
<sequence>MIICSVANRVVTKLRDLALEEFTLLWEFKDDVDAMKESMEDLEAVMQDADDKARQGGNDGAVVQRWLTKVKSVAYDIEDVADELDATELIKNHQHKPLNDLNSTSAISLSNATHRKARANRPGVFDCTDREG</sequence>
<dbReference type="GO" id="GO:0000166">
    <property type="term" value="F:nucleotide binding"/>
    <property type="evidence" value="ECO:0007669"/>
    <property type="project" value="UniProtKB-KW"/>
</dbReference>
<evidence type="ECO:0000256" key="4">
    <source>
        <dbReference type="ARBA" id="ARBA00022741"/>
    </source>
</evidence>
<evidence type="ECO:0000313" key="8">
    <source>
        <dbReference type="Proteomes" id="UP000008021"/>
    </source>
</evidence>
<comment type="similarity">
    <text evidence="1">Belongs to the disease resistance NB-LRR family.</text>
</comment>
<dbReference type="Pfam" id="PF18052">
    <property type="entry name" value="Rx_N"/>
    <property type="match status" value="1"/>
</dbReference>
<keyword evidence="3" id="KW-0677">Repeat</keyword>
<evidence type="ECO:0000256" key="5">
    <source>
        <dbReference type="ARBA" id="ARBA00022821"/>
    </source>
</evidence>
<reference evidence="7" key="2">
    <citation type="submission" date="2018-05" db="EMBL/GenBank/DDBJ databases">
        <title>OmerRS3 (Oryza meridionalis Reference Sequence Version 3).</title>
        <authorList>
            <person name="Zhang J."/>
            <person name="Kudrna D."/>
            <person name="Lee S."/>
            <person name="Talag J."/>
            <person name="Welchert J."/>
            <person name="Wing R.A."/>
        </authorList>
    </citation>
    <scope>NUCLEOTIDE SEQUENCE [LARGE SCALE GENOMIC DNA]</scope>
    <source>
        <strain evidence="7">cv. OR44</strain>
    </source>
</reference>
<keyword evidence="8" id="KW-1185">Reference proteome</keyword>
<dbReference type="Gene3D" id="1.20.5.4130">
    <property type="match status" value="1"/>
</dbReference>
<keyword evidence="4" id="KW-0547">Nucleotide-binding</keyword>
<proteinExistence type="inferred from homology"/>
<dbReference type="HOGENOM" id="CLU_1920442_0_0_1"/>
<keyword evidence="5" id="KW-0611">Plant defense</keyword>
<evidence type="ECO:0000256" key="1">
    <source>
        <dbReference type="ARBA" id="ARBA00008894"/>
    </source>
</evidence>
<name>A0A0E0F5A3_9ORYZ</name>
<dbReference type="STRING" id="40149.A0A0E0F5A3"/>
<dbReference type="EnsemblPlants" id="OMERI11G10040.1">
    <property type="protein sequence ID" value="OMERI11G10040.1"/>
    <property type="gene ID" value="OMERI11G10040"/>
</dbReference>
<evidence type="ECO:0000313" key="7">
    <source>
        <dbReference type="EnsemblPlants" id="OMERI11G10040.1"/>
    </source>
</evidence>
<dbReference type="GO" id="GO:0006952">
    <property type="term" value="P:defense response"/>
    <property type="evidence" value="ECO:0007669"/>
    <property type="project" value="UniProtKB-KW"/>
</dbReference>
<evidence type="ECO:0000256" key="3">
    <source>
        <dbReference type="ARBA" id="ARBA00022737"/>
    </source>
</evidence>
<keyword evidence="2" id="KW-0433">Leucine-rich repeat</keyword>
<protein>
    <recommendedName>
        <fullName evidence="6">Disease resistance N-terminal domain-containing protein</fullName>
    </recommendedName>
</protein>
<organism evidence="7">
    <name type="scientific">Oryza meridionalis</name>
    <dbReference type="NCBI Taxonomy" id="40149"/>
    <lineage>
        <taxon>Eukaryota</taxon>
        <taxon>Viridiplantae</taxon>
        <taxon>Streptophyta</taxon>
        <taxon>Embryophyta</taxon>
        <taxon>Tracheophyta</taxon>
        <taxon>Spermatophyta</taxon>
        <taxon>Magnoliopsida</taxon>
        <taxon>Liliopsida</taxon>
        <taxon>Poales</taxon>
        <taxon>Poaceae</taxon>
        <taxon>BOP clade</taxon>
        <taxon>Oryzoideae</taxon>
        <taxon>Oryzeae</taxon>
        <taxon>Oryzinae</taxon>
        <taxon>Oryza</taxon>
    </lineage>
</organism>
<evidence type="ECO:0000256" key="2">
    <source>
        <dbReference type="ARBA" id="ARBA00022614"/>
    </source>
</evidence>
<evidence type="ECO:0000259" key="6">
    <source>
        <dbReference type="Pfam" id="PF18052"/>
    </source>
</evidence>